<dbReference type="GO" id="GO:0030313">
    <property type="term" value="C:cell envelope"/>
    <property type="evidence" value="ECO:0007669"/>
    <property type="project" value="UniProtKB-SubCell"/>
</dbReference>
<protein>
    <submittedName>
        <fullName evidence="7">RND transporter</fullName>
    </submittedName>
</protein>
<keyword evidence="2 3" id="KW-0175">Coiled coil</keyword>
<name>A0A5A7N8T0_9PROT</name>
<keyword evidence="8" id="KW-1185">Reference proteome</keyword>
<reference evidence="7 8" key="1">
    <citation type="submission" date="2019-09" db="EMBL/GenBank/DDBJ databases">
        <title>NBRP : Genome information of microbial organism related human and environment.</title>
        <authorList>
            <person name="Hattori M."/>
            <person name="Oshima K."/>
            <person name="Inaba H."/>
            <person name="Suda W."/>
            <person name="Sakamoto M."/>
            <person name="Iino T."/>
            <person name="Kitahara M."/>
            <person name="Oshida Y."/>
            <person name="Iida T."/>
            <person name="Kudo T."/>
            <person name="Itoh T."/>
            <person name="Ohkuma M."/>
        </authorList>
    </citation>
    <scope>NUCLEOTIDE SEQUENCE [LARGE SCALE GENOMIC DNA]</scope>
    <source>
        <strain evidence="7 8">Q-1</strain>
    </source>
</reference>
<dbReference type="Gene3D" id="1.10.287.470">
    <property type="entry name" value="Helix hairpin bin"/>
    <property type="match status" value="1"/>
</dbReference>
<dbReference type="InterPro" id="IPR050465">
    <property type="entry name" value="UPF0194_transport"/>
</dbReference>
<feature type="domain" description="YknX-like beta-barrel" evidence="6">
    <location>
        <begin position="224"/>
        <end position="298"/>
    </location>
</feature>
<evidence type="ECO:0000313" key="8">
    <source>
        <dbReference type="Proteomes" id="UP000324996"/>
    </source>
</evidence>
<comment type="subcellular location">
    <subcellularLocation>
        <location evidence="1">Cell envelope</location>
    </subcellularLocation>
</comment>
<dbReference type="Pfam" id="PF25990">
    <property type="entry name" value="Beta-barrel_YknX"/>
    <property type="match status" value="1"/>
</dbReference>
<evidence type="ECO:0000256" key="1">
    <source>
        <dbReference type="ARBA" id="ARBA00004196"/>
    </source>
</evidence>
<evidence type="ECO:0000259" key="6">
    <source>
        <dbReference type="Pfam" id="PF25990"/>
    </source>
</evidence>
<proteinExistence type="predicted"/>
<dbReference type="AlphaFoldDB" id="A0A5A7N8T0"/>
<dbReference type="EMBL" id="BKCN01000011">
    <property type="protein sequence ID" value="GER04498.1"/>
    <property type="molecule type" value="Genomic_DNA"/>
</dbReference>
<feature type="domain" description="Multidrug resistance protein MdtA-like alpha-helical hairpin" evidence="4">
    <location>
        <begin position="101"/>
        <end position="166"/>
    </location>
</feature>
<dbReference type="SUPFAM" id="SSF111369">
    <property type="entry name" value="HlyD-like secretion proteins"/>
    <property type="match status" value="2"/>
</dbReference>
<dbReference type="InterPro" id="IPR058625">
    <property type="entry name" value="MdtA-like_BSH"/>
</dbReference>
<accession>A0A5A7N8T0</accession>
<evidence type="ECO:0000256" key="2">
    <source>
        <dbReference type="ARBA" id="ARBA00023054"/>
    </source>
</evidence>
<organism evidence="7 8">
    <name type="scientific">Iodidimonas nitroreducens</name>
    <dbReference type="NCBI Taxonomy" id="1236968"/>
    <lineage>
        <taxon>Bacteria</taxon>
        <taxon>Pseudomonadati</taxon>
        <taxon>Pseudomonadota</taxon>
        <taxon>Alphaproteobacteria</taxon>
        <taxon>Iodidimonadales</taxon>
        <taxon>Iodidimonadaceae</taxon>
        <taxon>Iodidimonas</taxon>
    </lineage>
</organism>
<feature type="coiled-coil region" evidence="3">
    <location>
        <begin position="86"/>
        <end position="158"/>
    </location>
</feature>
<gene>
    <name evidence="7" type="ORF">JCM17846_21800</name>
</gene>
<dbReference type="PANTHER" id="PTHR32347">
    <property type="entry name" value="EFFLUX SYSTEM COMPONENT YKNX-RELATED"/>
    <property type="match status" value="1"/>
</dbReference>
<dbReference type="Proteomes" id="UP000324996">
    <property type="component" value="Unassembled WGS sequence"/>
</dbReference>
<evidence type="ECO:0000259" key="4">
    <source>
        <dbReference type="Pfam" id="PF25876"/>
    </source>
</evidence>
<evidence type="ECO:0000313" key="7">
    <source>
        <dbReference type="EMBL" id="GER04498.1"/>
    </source>
</evidence>
<sequence length="410" mass="44276">MVILVPVALYFYLCSSDAPRYEYDFVTTGAVSASIATSGTLKPGLMVSVGAEVSGKLLEVTVDFNDRVKLGQRLAVIDPSDVEAQIGSLEAQRERSEAERLQAEADLITAKAELLNAEQGLQRSMQLQGGGYASNQTLDEARMRKTQAEAAVLRAESSLKIAAANIRSAEASLARAKVDLKRTIIISPVDGSVINRAVEPGQTLTSGFQTPLLFEIASDAEALVLEARIDEADIGGVAADQPVSFTVDAYPDISFTGRVKMVRRSPVVNDGITTYPVIIDVSEMDDRLYPGMTAMVSITAKSRDDVLRVPNRALNFDPMPAKDEDGGKIAVRFVNPEEAERIKRSSAMRDQIRKGKGDGGNILWVQRGTSAEELTPITVKTGLRGDQFTEILDSDIRPGDRIAIGFLGQK</sequence>
<dbReference type="PANTHER" id="PTHR32347:SF14">
    <property type="entry name" value="EFFLUX SYSTEM COMPONENT YKNX-RELATED"/>
    <property type="match status" value="1"/>
</dbReference>
<dbReference type="Gene3D" id="2.40.50.100">
    <property type="match status" value="1"/>
</dbReference>
<dbReference type="Gene3D" id="2.40.30.170">
    <property type="match status" value="1"/>
</dbReference>
<dbReference type="InterPro" id="IPR058636">
    <property type="entry name" value="Beta-barrel_YknX"/>
</dbReference>
<dbReference type="Pfam" id="PF25917">
    <property type="entry name" value="BSH_RND"/>
    <property type="match status" value="1"/>
</dbReference>
<dbReference type="Pfam" id="PF25876">
    <property type="entry name" value="HH_MFP_RND"/>
    <property type="match status" value="1"/>
</dbReference>
<comment type="caution">
    <text evidence="7">The sequence shown here is derived from an EMBL/GenBank/DDBJ whole genome shotgun (WGS) entry which is preliminary data.</text>
</comment>
<evidence type="ECO:0000259" key="5">
    <source>
        <dbReference type="Pfam" id="PF25917"/>
    </source>
</evidence>
<evidence type="ECO:0000256" key="3">
    <source>
        <dbReference type="SAM" id="Coils"/>
    </source>
</evidence>
<feature type="domain" description="Multidrug resistance protein MdtA-like barrel-sandwich hybrid" evidence="5">
    <location>
        <begin position="47"/>
        <end position="213"/>
    </location>
</feature>
<dbReference type="InterPro" id="IPR058624">
    <property type="entry name" value="MdtA-like_HH"/>
</dbReference>